<dbReference type="RefSeq" id="WP_006002548.1">
    <property type="nucleotide sequence ID" value="NZ_BAET01000004.1"/>
</dbReference>
<dbReference type="AlphaFoldDB" id="H5T7U3"/>
<evidence type="ECO:0000313" key="1">
    <source>
        <dbReference type="EMBL" id="GAB54370.1"/>
    </source>
</evidence>
<accession>H5T7U3</accession>
<protein>
    <submittedName>
        <fullName evidence="1">Uncharacterized protein</fullName>
    </submittedName>
</protein>
<proteinExistence type="predicted"/>
<keyword evidence="2" id="KW-1185">Reference proteome</keyword>
<dbReference type="Proteomes" id="UP000053586">
    <property type="component" value="Unassembled WGS sequence"/>
</dbReference>
<name>H5T7U3_9ALTE</name>
<reference evidence="1 2" key="1">
    <citation type="journal article" date="2012" name="J. Bacteriol.">
        <title>Genome sequence of proteorhodopsin-containing sea ice bacterium Glaciecola punicea ACAM 611T.</title>
        <authorList>
            <person name="Qin Q.-L."/>
            <person name="Xie B.-B."/>
            <person name="Shu Y.-L."/>
            <person name="Rong J.-C."/>
            <person name="Zhao D.-L."/>
            <person name="Zhang X.-Y."/>
            <person name="Chen X.-L."/>
            <person name="Zhou B.-C."/>
            <person name="Zhanga Y.-Z."/>
        </authorList>
    </citation>
    <scope>NUCLEOTIDE SEQUENCE [LARGE SCALE GENOMIC DNA]</scope>
    <source>
        <strain evidence="1 2">ACAM 611</strain>
    </source>
</reference>
<dbReference type="EMBL" id="BAET01000004">
    <property type="protein sequence ID" value="GAB54370.1"/>
    <property type="molecule type" value="Genomic_DNA"/>
</dbReference>
<evidence type="ECO:0000313" key="2">
    <source>
        <dbReference type="Proteomes" id="UP000053586"/>
    </source>
</evidence>
<reference evidence="1 2" key="2">
    <citation type="journal article" date="2017" name="Antonie Van Leeuwenhoek">
        <title>Rhizobium rhizosphaerae sp. nov., a novel species isolated from rice rhizosphere.</title>
        <authorList>
            <person name="Zhao J.J."/>
            <person name="Zhang J."/>
            <person name="Zhang R.J."/>
            <person name="Zhang C.W."/>
            <person name="Yin H.Q."/>
            <person name="Zhang X.X."/>
        </authorList>
    </citation>
    <scope>NUCLEOTIDE SEQUENCE [LARGE SCALE GENOMIC DNA]</scope>
    <source>
        <strain evidence="1 2">ACAM 611</strain>
    </source>
</reference>
<gene>
    <name evidence="1" type="ORF">GPUN_0216</name>
</gene>
<comment type="caution">
    <text evidence="1">The sequence shown here is derived from an EMBL/GenBank/DDBJ whole genome shotgun (WGS) entry which is preliminary data.</text>
</comment>
<organism evidence="1 2">
    <name type="scientific">Glaciecola punicea ACAM 611</name>
    <dbReference type="NCBI Taxonomy" id="1121923"/>
    <lineage>
        <taxon>Bacteria</taxon>
        <taxon>Pseudomonadati</taxon>
        <taxon>Pseudomonadota</taxon>
        <taxon>Gammaproteobacteria</taxon>
        <taxon>Alteromonadales</taxon>
        <taxon>Alteromonadaceae</taxon>
        <taxon>Glaciecola</taxon>
    </lineage>
</organism>
<sequence>MGFLNIFEKDSDGKQKRIEHRGKYARLSRTDGFTDLQLIINAPNIEILIFC</sequence>